<dbReference type="SUPFAM" id="SSF55729">
    <property type="entry name" value="Acyl-CoA N-acyltransferases (Nat)"/>
    <property type="match status" value="1"/>
</dbReference>
<comment type="caution">
    <text evidence="5">The sequence shown here is derived from an EMBL/GenBank/DDBJ whole genome shotgun (WGS) entry which is preliminary data.</text>
</comment>
<dbReference type="AlphaFoldDB" id="A0AAW0PTT5"/>
<feature type="domain" description="N-acetyltransferase" evidence="4">
    <location>
        <begin position="38"/>
        <end position="130"/>
    </location>
</feature>
<evidence type="ECO:0000256" key="1">
    <source>
        <dbReference type="ARBA" id="ARBA00006233"/>
    </source>
</evidence>
<dbReference type="Pfam" id="PF14542">
    <property type="entry name" value="Acetyltransf_CG"/>
    <property type="match status" value="1"/>
</dbReference>
<dbReference type="Proteomes" id="UP001460270">
    <property type="component" value="Unassembled WGS sequence"/>
</dbReference>
<evidence type="ECO:0000256" key="3">
    <source>
        <dbReference type="ARBA" id="ARBA00031876"/>
    </source>
</evidence>
<gene>
    <name evidence="5" type="ORF">WMY93_001711</name>
</gene>
<proteinExistence type="inferred from homology"/>
<evidence type="ECO:0000313" key="5">
    <source>
        <dbReference type="EMBL" id="KAK7938385.1"/>
    </source>
</evidence>
<evidence type="ECO:0000313" key="6">
    <source>
        <dbReference type="Proteomes" id="UP001460270"/>
    </source>
</evidence>
<dbReference type="PROSITE" id="PS51729">
    <property type="entry name" value="GNAT_YJDJ"/>
    <property type="match status" value="1"/>
</dbReference>
<dbReference type="PANTHER" id="PTHR31435">
    <property type="entry name" value="PROTEIN NATD1"/>
    <property type="match status" value="1"/>
</dbReference>
<comment type="similarity">
    <text evidence="1">Belongs to the NATD1 family.</text>
</comment>
<dbReference type="PANTHER" id="PTHR31435:SF9">
    <property type="entry name" value="PROTEIN NATD1"/>
    <property type="match status" value="1"/>
</dbReference>
<evidence type="ECO:0000259" key="4">
    <source>
        <dbReference type="PROSITE" id="PS51729"/>
    </source>
</evidence>
<organism evidence="5 6">
    <name type="scientific">Mugilogobius chulae</name>
    <name type="common">yellowstripe goby</name>
    <dbReference type="NCBI Taxonomy" id="88201"/>
    <lineage>
        <taxon>Eukaryota</taxon>
        <taxon>Metazoa</taxon>
        <taxon>Chordata</taxon>
        <taxon>Craniata</taxon>
        <taxon>Vertebrata</taxon>
        <taxon>Euteleostomi</taxon>
        <taxon>Actinopterygii</taxon>
        <taxon>Neopterygii</taxon>
        <taxon>Teleostei</taxon>
        <taxon>Neoteleostei</taxon>
        <taxon>Acanthomorphata</taxon>
        <taxon>Gobiaria</taxon>
        <taxon>Gobiiformes</taxon>
        <taxon>Gobioidei</taxon>
        <taxon>Gobiidae</taxon>
        <taxon>Gobionellinae</taxon>
        <taxon>Mugilogobius</taxon>
    </lineage>
</organism>
<name>A0AAW0PTT5_9GOBI</name>
<protein>
    <recommendedName>
        <fullName evidence="2">Protein NATD1</fullName>
    </recommendedName>
    <alternativeName>
        <fullName evidence="3">N-acetyltransferase domain-containing protein 1</fullName>
    </alternativeName>
</protein>
<dbReference type="EMBL" id="JBBPFD010000002">
    <property type="protein sequence ID" value="KAK7938385.1"/>
    <property type="molecule type" value="Genomic_DNA"/>
</dbReference>
<dbReference type="InterPro" id="IPR045057">
    <property type="entry name" value="Gcn5-rel_NAT"/>
</dbReference>
<dbReference type="Gene3D" id="3.40.630.30">
    <property type="match status" value="1"/>
</dbReference>
<keyword evidence="6" id="KW-1185">Reference proteome</keyword>
<evidence type="ECO:0000256" key="2">
    <source>
        <dbReference type="ARBA" id="ARBA00020243"/>
    </source>
</evidence>
<sequence length="131" mass="14739">MSFKILLPGLARLRPGLHTLPAAFCTTIPAEISRLEVRHDRELRRFTVSPPESGKGEESVLSYRFTGDSEVELVSTFVPESSRGKGLAALLSKAALDFVVEEKLTTKVSCWYIHKYLEENPLKKYTDLIRS</sequence>
<dbReference type="InterPro" id="IPR016181">
    <property type="entry name" value="Acyl_CoA_acyltransferase"/>
</dbReference>
<accession>A0AAW0PTT5</accession>
<dbReference type="InterPro" id="IPR031165">
    <property type="entry name" value="GNAT_YJDJ"/>
</dbReference>
<reference evidence="6" key="1">
    <citation type="submission" date="2024-04" db="EMBL/GenBank/DDBJ databases">
        <title>Salinicola lusitanus LLJ914,a marine bacterium isolated from the Okinawa Trough.</title>
        <authorList>
            <person name="Li J."/>
        </authorList>
    </citation>
    <scope>NUCLEOTIDE SEQUENCE [LARGE SCALE GENOMIC DNA]</scope>
</reference>